<sequence>MKEVLVLRDLECIKAIAHPRRIDILKTFNKEPLSAKQLSQLLDEPHAKINYHIKTLYKVGILELVEEKIKSGIVEKYYYPRAKNIVIGKTILDFSLDTDEEKKELCISKFSDLSEVFYRAAEEDILESNNVIDYHNISLTHNEINELNEVMKLKLEEILNNREYRIDDSKYDIAVVAIPLLNSLSGDEESVNKTECNV</sequence>
<evidence type="ECO:0000313" key="3">
    <source>
        <dbReference type="Proteomes" id="UP000215694"/>
    </source>
</evidence>
<dbReference type="RefSeq" id="WP_094369272.1">
    <property type="nucleotide sequence ID" value="NZ_NOJY02000036.1"/>
</dbReference>
<dbReference type="Proteomes" id="UP000215694">
    <property type="component" value="Unassembled WGS sequence"/>
</dbReference>
<dbReference type="CDD" id="cd00090">
    <property type="entry name" value="HTH_ARSR"/>
    <property type="match status" value="1"/>
</dbReference>
<reference evidence="2 3" key="1">
    <citation type="journal article" date="2017" name="Genome Announc.">
        <title>Draft Genome Sequence of Romboutsia weinsteinii sp. nov. Strain CCRI-19649(T) Isolated from Surface Water.</title>
        <authorList>
            <person name="Maheux A.F."/>
            <person name="Boudreau D.K."/>
            <person name="Berube E."/>
            <person name="Boissinot M."/>
            <person name="Cantin P."/>
            <person name="Raymond F."/>
            <person name="Corbeil J."/>
            <person name="Omar R.F."/>
            <person name="Bergeron M.G."/>
        </authorList>
    </citation>
    <scope>NUCLEOTIDE SEQUENCE [LARGE SCALE GENOMIC DNA]</scope>
    <source>
        <strain evidence="2 3">CCRI-19649</strain>
    </source>
</reference>
<accession>A0A371J026</accession>
<dbReference type="SUPFAM" id="SSF46785">
    <property type="entry name" value="Winged helix' DNA-binding domain"/>
    <property type="match status" value="1"/>
</dbReference>
<proteinExistence type="predicted"/>
<dbReference type="AlphaFoldDB" id="A0A371J026"/>
<dbReference type="SMART" id="SM00418">
    <property type="entry name" value="HTH_ARSR"/>
    <property type="match status" value="1"/>
</dbReference>
<name>A0A371J026_9FIRM</name>
<dbReference type="InterPro" id="IPR036388">
    <property type="entry name" value="WH-like_DNA-bd_sf"/>
</dbReference>
<dbReference type="GO" id="GO:0003700">
    <property type="term" value="F:DNA-binding transcription factor activity"/>
    <property type="evidence" value="ECO:0007669"/>
    <property type="project" value="InterPro"/>
</dbReference>
<dbReference type="EMBL" id="NOJY02000036">
    <property type="protein sequence ID" value="RDY26063.1"/>
    <property type="molecule type" value="Genomic_DNA"/>
</dbReference>
<gene>
    <name evidence="2" type="ORF">CHL78_015130</name>
</gene>
<comment type="caution">
    <text evidence="2">The sequence shown here is derived from an EMBL/GenBank/DDBJ whole genome shotgun (WGS) entry which is preliminary data.</text>
</comment>
<feature type="domain" description="HTH arsR-type" evidence="1">
    <location>
        <begin position="11"/>
        <end position="96"/>
    </location>
</feature>
<organism evidence="2 3">
    <name type="scientific">Romboutsia weinsteinii</name>
    <dbReference type="NCBI Taxonomy" id="2020949"/>
    <lineage>
        <taxon>Bacteria</taxon>
        <taxon>Bacillati</taxon>
        <taxon>Bacillota</taxon>
        <taxon>Clostridia</taxon>
        <taxon>Peptostreptococcales</taxon>
        <taxon>Peptostreptococcaceae</taxon>
        <taxon>Romboutsia</taxon>
    </lineage>
</organism>
<dbReference type="Gene3D" id="1.10.10.10">
    <property type="entry name" value="Winged helix-like DNA-binding domain superfamily/Winged helix DNA-binding domain"/>
    <property type="match status" value="1"/>
</dbReference>
<protein>
    <submittedName>
        <fullName evidence="2">ArsR family transcriptional regulator</fullName>
    </submittedName>
</protein>
<evidence type="ECO:0000313" key="2">
    <source>
        <dbReference type="EMBL" id="RDY26063.1"/>
    </source>
</evidence>
<keyword evidence="3" id="KW-1185">Reference proteome</keyword>
<dbReference type="OrthoDB" id="9788770at2"/>
<dbReference type="InterPro" id="IPR001845">
    <property type="entry name" value="HTH_ArsR_DNA-bd_dom"/>
</dbReference>
<evidence type="ECO:0000259" key="1">
    <source>
        <dbReference type="SMART" id="SM00418"/>
    </source>
</evidence>
<dbReference type="Pfam" id="PF12840">
    <property type="entry name" value="HTH_20"/>
    <property type="match status" value="1"/>
</dbReference>
<dbReference type="InterPro" id="IPR011991">
    <property type="entry name" value="ArsR-like_HTH"/>
</dbReference>
<dbReference type="InterPro" id="IPR036390">
    <property type="entry name" value="WH_DNA-bd_sf"/>
</dbReference>